<evidence type="ECO:0000256" key="1">
    <source>
        <dbReference type="ARBA" id="ARBA00009998"/>
    </source>
</evidence>
<keyword evidence="9" id="KW-1185">Reference proteome</keyword>
<name>A0ABR7XHP5_9BACT</name>
<dbReference type="InterPro" id="IPR037004">
    <property type="entry name" value="Exonuc_VII_ssu_sf"/>
</dbReference>
<accession>A0ABR7XHP5</accession>
<comment type="similarity">
    <text evidence="1">Belongs to the XseB family.</text>
</comment>
<evidence type="ECO:0000256" key="6">
    <source>
        <dbReference type="NCBIfam" id="TIGR01280"/>
    </source>
</evidence>
<dbReference type="SUPFAM" id="SSF116842">
    <property type="entry name" value="XseB-like"/>
    <property type="match status" value="1"/>
</dbReference>
<dbReference type="Pfam" id="PF02609">
    <property type="entry name" value="Exonuc_VII_S"/>
    <property type="match status" value="1"/>
</dbReference>
<protein>
    <recommendedName>
        <fullName evidence="6">Exodeoxyribonuclease VII small subunit</fullName>
        <ecNumber evidence="6">3.1.11.6</ecNumber>
    </recommendedName>
</protein>
<dbReference type="NCBIfam" id="TIGR01280">
    <property type="entry name" value="xseB"/>
    <property type="match status" value="1"/>
</dbReference>
<evidence type="ECO:0000313" key="8">
    <source>
        <dbReference type="EMBL" id="MBD1397778.1"/>
    </source>
</evidence>
<evidence type="ECO:0000256" key="7">
    <source>
        <dbReference type="SAM" id="MobiDB-lite"/>
    </source>
</evidence>
<evidence type="ECO:0000256" key="2">
    <source>
        <dbReference type="ARBA" id="ARBA00022490"/>
    </source>
</evidence>
<keyword evidence="2" id="KW-0963">Cytoplasm</keyword>
<dbReference type="GO" id="GO:0008855">
    <property type="term" value="F:exodeoxyribonuclease VII activity"/>
    <property type="evidence" value="ECO:0007669"/>
    <property type="project" value="UniProtKB-EC"/>
</dbReference>
<gene>
    <name evidence="8" type="primary">xseB</name>
    <name evidence="8" type="ORF">H9Q13_11435</name>
</gene>
<feature type="region of interest" description="Disordered" evidence="7">
    <location>
        <begin position="67"/>
        <end position="87"/>
    </location>
</feature>
<dbReference type="Gene3D" id="1.10.287.1040">
    <property type="entry name" value="Exonuclease VII, small subunit"/>
    <property type="match status" value="1"/>
</dbReference>
<evidence type="ECO:0000256" key="3">
    <source>
        <dbReference type="ARBA" id="ARBA00022722"/>
    </source>
</evidence>
<evidence type="ECO:0000256" key="4">
    <source>
        <dbReference type="ARBA" id="ARBA00022801"/>
    </source>
</evidence>
<dbReference type="RefSeq" id="WP_191183924.1">
    <property type="nucleotide sequence ID" value="NZ_JACXAJ010000004.1"/>
</dbReference>
<organism evidence="8 9">
    <name type="scientific">Pontibacter aquaedesilientis</name>
    <dbReference type="NCBI Taxonomy" id="2766980"/>
    <lineage>
        <taxon>Bacteria</taxon>
        <taxon>Pseudomonadati</taxon>
        <taxon>Bacteroidota</taxon>
        <taxon>Cytophagia</taxon>
        <taxon>Cytophagales</taxon>
        <taxon>Hymenobacteraceae</taxon>
        <taxon>Pontibacter</taxon>
    </lineage>
</organism>
<keyword evidence="4 8" id="KW-0378">Hydrolase</keyword>
<dbReference type="InterPro" id="IPR003761">
    <property type="entry name" value="Exonuc_VII_S"/>
</dbReference>
<dbReference type="Proteomes" id="UP000625551">
    <property type="component" value="Unassembled WGS sequence"/>
</dbReference>
<keyword evidence="5" id="KW-0269">Exonuclease</keyword>
<reference evidence="8 9" key="1">
    <citation type="submission" date="2020-09" db="EMBL/GenBank/DDBJ databases">
        <title>Genome sequencing and assembly of Pontibacter sp.</title>
        <authorList>
            <person name="Chhetri G."/>
        </authorList>
    </citation>
    <scope>NUCLEOTIDE SEQUENCE [LARGE SCALE GENOMIC DNA]</scope>
    <source>
        <strain evidence="8 9">JH31</strain>
    </source>
</reference>
<sequence>MTNKDINKMTYREATQELEEILRAIESDAVDVDELTQKVQRSSLLIKFCKDKLRSAENAINQVFNEENCEEPASKPEKGSSGNGTLF</sequence>
<dbReference type="EC" id="3.1.11.6" evidence="6"/>
<keyword evidence="3" id="KW-0540">Nuclease</keyword>
<dbReference type="EMBL" id="JACXAJ010000004">
    <property type="protein sequence ID" value="MBD1397778.1"/>
    <property type="molecule type" value="Genomic_DNA"/>
</dbReference>
<evidence type="ECO:0000256" key="5">
    <source>
        <dbReference type="ARBA" id="ARBA00022839"/>
    </source>
</evidence>
<comment type="caution">
    <text evidence="8">The sequence shown here is derived from an EMBL/GenBank/DDBJ whole genome shotgun (WGS) entry which is preliminary data.</text>
</comment>
<evidence type="ECO:0000313" key="9">
    <source>
        <dbReference type="Proteomes" id="UP000625551"/>
    </source>
</evidence>
<proteinExistence type="inferred from homology"/>